<sequence length="344" mass="39391">MNANASHDCQKKAHYTFIWSIENGNSLLVSTYLKSPKFTAQSLEKTTWSLVVNSVFRSKTLDLLLKREEDIGPDRIEIEFELSILDGDGSSLGMTTGKETFTNSHHLWVRLYPDTDDIFFRRSGEFLPNDTFTVRYRMWRTETEISRPDTCFARTRLGMDRRCFVWGIREFSNILPKQKKTQILNPTSHGSPQLILSLFFTEKNGKNYVNIQINQNSASGSRFVFCKIFLLDSDGRAVHSKEFHGSILFKNPQVFTFSEFFEIDKLMNGESSLLQNDVLYLRCEFLIGTEPIWSRIDSSGSSCAKDLESITTELLDMHLGEPYKSCVPGCPFKKHSKNCTVTTA</sequence>
<dbReference type="Gene3D" id="2.60.210.10">
    <property type="entry name" value="Apoptosis, Tumor Necrosis Factor Receptor Associated Protein 2, Chain A"/>
    <property type="match status" value="2"/>
</dbReference>
<keyword evidence="2" id="KW-1185">Reference proteome</keyword>
<evidence type="ECO:0000313" key="2">
    <source>
        <dbReference type="Proteomes" id="UP001497382"/>
    </source>
</evidence>
<evidence type="ECO:0000313" key="1">
    <source>
        <dbReference type="EMBL" id="CAL1295703.1"/>
    </source>
</evidence>
<comment type="caution">
    <text evidence="1">The sequence shown here is derived from an EMBL/GenBank/DDBJ whole genome shotgun (WGS) entry which is preliminary data.</text>
</comment>
<accession>A0AAV2BHJ5</accession>
<dbReference type="Proteomes" id="UP001497382">
    <property type="component" value="Unassembled WGS sequence"/>
</dbReference>
<dbReference type="AlphaFoldDB" id="A0AAV2BHJ5"/>
<gene>
    <name evidence="1" type="ORF">LARSCL_LOCUS19423</name>
</gene>
<reference evidence="1 2" key="1">
    <citation type="submission" date="2024-04" db="EMBL/GenBank/DDBJ databases">
        <authorList>
            <person name="Rising A."/>
            <person name="Reimegard J."/>
            <person name="Sonavane S."/>
            <person name="Akerstrom W."/>
            <person name="Nylinder S."/>
            <person name="Hedman E."/>
            <person name="Kallberg Y."/>
        </authorList>
    </citation>
    <scope>NUCLEOTIDE SEQUENCE [LARGE SCALE GENOMIC DNA]</scope>
</reference>
<evidence type="ECO:0008006" key="3">
    <source>
        <dbReference type="Google" id="ProtNLM"/>
    </source>
</evidence>
<name>A0AAV2BHJ5_9ARAC</name>
<proteinExistence type="predicted"/>
<dbReference type="InterPro" id="IPR008974">
    <property type="entry name" value="TRAF-like"/>
</dbReference>
<dbReference type="EMBL" id="CAXIEN010000377">
    <property type="protein sequence ID" value="CAL1295703.1"/>
    <property type="molecule type" value="Genomic_DNA"/>
</dbReference>
<protein>
    <recommendedName>
        <fullName evidence="3">MATH domain-containing protein</fullName>
    </recommendedName>
</protein>
<dbReference type="SUPFAM" id="SSF49599">
    <property type="entry name" value="TRAF domain-like"/>
    <property type="match status" value="2"/>
</dbReference>
<organism evidence="1 2">
    <name type="scientific">Larinioides sclopetarius</name>
    <dbReference type="NCBI Taxonomy" id="280406"/>
    <lineage>
        <taxon>Eukaryota</taxon>
        <taxon>Metazoa</taxon>
        <taxon>Ecdysozoa</taxon>
        <taxon>Arthropoda</taxon>
        <taxon>Chelicerata</taxon>
        <taxon>Arachnida</taxon>
        <taxon>Araneae</taxon>
        <taxon>Araneomorphae</taxon>
        <taxon>Entelegynae</taxon>
        <taxon>Araneoidea</taxon>
        <taxon>Araneidae</taxon>
        <taxon>Larinioides</taxon>
    </lineage>
</organism>